<accession>A0A0B5AMJ0</accession>
<name>A0A0B5AMJ0_9BACL</name>
<evidence type="ECO:0000256" key="7">
    <source>
        <dbReference type="HAMAP-Rule" id="MF_00201"/>
    </source>
</evidence>
<dbReference type="Gene3D" id="2.40.50.140">
    <property type="entry name" value="Nucleic acid-binding proteins"/>
    <property type="match status" value="1"/>
</dbReference>
<feature type="domain" description="DNA replication/recombination mediator RecO N-terminal" evidence="8">
    <location>
        <begin position="1"/>
        <end position="77"/>
    </location>
</feature>
<evidence type="ECO:0000256" key="4">
    <source>
        <dbReference type="ARBA" id="ARBA00023172"/>
    </source>
</evidence>
<dbReference type="Proteomes" id="UP000031449">
    <property type="component" value="Chromosome"/>
</dbReference>
<reference evidence="9 10" key="1">
    <citation type="submission" date="2014-08" db="EMBL/GenBank/DDBJ databases">
        <title>Complete genome of a marine bacteria Jeotgalibacillus malaysiensis.</title>
        <authorList>
            <person name="Yaakop A.S."/>
            <person name="Chan K.-G."/>
            <person name="Goh K.M."/>
        </authorList>
    </citation>
    <scope>NUCLEOTIDE SEQUENCE [LARGE SCALE GENOMIC DNA]</scope>
    <source>
        <strain evidence="9 10">D5</strain>
    </source>
</reference>
<dbReference type="GO" id="GO:0006302">
    <property type="term" value="P:double-strand break repair"/>
    <property type="evidence" value="ECO:0007669"/>
    <property type="project" value="TreeGrafter"/>
</dbReference>
<dbReference type="Gene3D" id="1.20.1440.120">
    <property type="entry name" value="Recombination protein O, C-terminal domain"/>
    <property type="match status" value="1"/>
</dbReference>
<dbReference type="AlphaFoldDB" id="A0A0B5AMJ0"/>
<dbReference type="STRING" id="1508404.JMA_21780"/>
<dbReference type="InterPro" id="IPR042242">
    <property type="entry name" value="RecO_C"/>
</dbReference>
<dbReference type="PANTHER" id="PTHR33991">
    <property type="entry name" value="DNA REPAIR PROTEIN RECO"/>
    <property type="match status" value="1"/>
</dbReference>
<comment type="similarity">
    <text evidence="1 7">Belongs to the RecO family.</text>
</comment>
<dbReference type="OrthoDB" id="9797083at2"/>
<sequence>MLHKCEGIVIRTRDYGETNKVVILFTRELGKVALMARGAKKTNSRLSSVSQMFTHGIYLYHGGSGMGSLQQGDMISSSRTMKEDLYKAAYASYMAELLDKAVEDRKPNPFLFELLQQSYALINEGYDEEVISYIFELKLLPLFGVQPVLNQCVNCGAGEGDFSFSFRMNGFLCHRCAHIDDYKLPLSPKAVRMLRLFYFIDLGRLGKVSLQESTKQELKKVIRTYYDEYVGVYAKSRSFLDQMDRMKKAMEGPKDT</sequence>
<dbReference type="InterPro" id="IPR022572">
    <property type="entry name" value="DNA_rep/recomb_RecO_N"/>
</dbReference>
<evidence type="ECO:0000256" key="5">
    <source>
        <dbReference type="ARBA" id="ARBA00023204"/>
    </source>
</evidence>
<dbReference type="InterPro" id="IPR003717">
    <property type="entry name" value="RecO"/>
</dbReference>
<dbReference type="Pfam" id="PF11967">
    <property type="entry name" value="RecO_N"/>
    <property type="match status" value="1"/>
</dbReference>
<dbReference type="Pfam" id="PF02565">
    <property type="entry name" value="RecO_C"/>
    <property type="match status" value="1"/>
</dbReference>
<keyword evidence="3 7" id="KW-0227">DNA damage</keyword>
<keyword evidence="10" id="KW-1185">Reference proteome</keyword>
<comment type="function">
    <text evidence="7">Involved in DNA repair and RecF pathway recombination.</text>
</comment>
<dbReference type="NCBIfam" id="TIGR00613">
    <property type="entry name" value="reco"/>
    <property type="match status" value="1"/>
</dbReference>
<keyword evidence="5 7" id="KW-0234">DNA repair</keyword>
<evidence type="ECO:0000256" key="6">
    <source>
        <dbReference type="ARBA" id="ARBA00033409"/>
    </source>
</evidence>
<gene>
    <name evidence="7" type="primary">recO</name>
    <name evidence="9" type="ORF">JMA_21780</name>
</gene>
<dbReference type="InterPro" id="IPR037278">
    <property type="entry name" value="ARFGAP/RecO"/>
</dbReference>
<dbReference type="HOGENOM" id="CLU_066632_4_0_9"/>
<dbReference type="GO" id="GO:0043590">
    <property type="term" value="C:bacterial nucleoid"/>
    <property type="evidence" value="ECO:0007669"/>
    <property type="project" value="TreeGrafter"/>
</dbReference>
<evidence type="ECO:0000259" key="8">
    <source>
        <dbReference type="Pfam" id="PF11967"/>
    </source>
</evidence>
<keyword evidence="4 7" id="KW-0233">DNA recombination</keyword>
<organism evidence="9 10">
    <name type="scientific">Jeotgalibacillus malaysiensis</name>
    <dbReference type="NCBI Taxonomy" id="1508404"/>
    <lineage>
        <taxon>Bacteria</taxon>
        <taxon>Bacillati</taxon>
        <taxon>Bacillota</taxon>
        <taxon>Bacilli</taxon>
        <taxon>Bacillales</taxon>
        <taxon>Caryophanaceae</taxon>
        <taxon>Jeotgalibacillus</taxon>
    </lineage>
</organism>
<dbReference type="SUPFAM" id="SSF57863">
    <property type="entry name" value="ArfGap/RecO-like zinc finger"/>
    <property type="match status" value="1"/>
</dbReference>
<evidence type="ECO:0000313" key="9">
    <source>
        <dbReference type="EMBL" id="AJD91495.1"/>
    </source>
</evidence>
<dbReference type="PANTHER" id="PTHR33991:SF1">
    <property type="entry name" value="DNA REPAIR PROTEIN RECO"/>
    <property type="match status" value="1"/>
</dbReference>
<dbReference type="EMBL" id="CP009416">
    <property type="protein sequence ID" value="AJD91495.1"/>
    <property type="molecule type" value="Genomic_DNA"/>
</dbReference>
<dbReference type="HAMAP" id="MF_00201">
    <property type="entry name" value="RecO"/>
    <property type="match status" value="1"/>
</dbReference>
<evidence type="ECO:0000313" key="10">
    <source>
        <dbReference type="Proteomes" id="UP000031449"/>
    </source>
</evidence>
<evidence type="ECO:0000256" key="3">
    <source>
        <dbReference type="ARBA" id="ARBA00022763"/>
    </source>
</evidence>
<evidence type="ECO:0000256" key="1">
    <source>
        <dbReference type="ARBA" id="ARBA00007452"/>
    </source>
</evidence>
<dbReference type="KEGG" id="jeo:JMA_21780"/>
<evidence type="ECO:0000256" key="2">
    <source>
        <dbReference type="ARBA" id="ARBA00021310"/>
    </source>
</evidence>
<protein>
    <recommendedName>
        <fullName evidence="2 7">DNA repair protein RecO</fullName>
    </recommendedName>
    <alternativeName>
        <fullName evidence="6 7">Recombination protein O</fullName>
    </alternativeName>
</protein>
<proteinExistence type="inferred from homology"/>
<dbReference type="InterPro" id="IPR012340">
    <property type="entry name" value="NA-bd_OB-fold"/>
</dbReference>
<dbReference type="GO" id="GO:0006310">
    <property type="term" value="P:DNA recombination"/>
    <property type="evidence" value="ECO:0007669"/>
    <property type="project" value="UniProtKB-UniRule"/>
</dbReference>
<dbReference type="SUPFAM" id="SSF50249">
    <property type="entry name" value="Nucleic acid-binding proteins"/>
    <property type="match status" value="1"/>
</dbReference>